<sequence>MEDILIESQTRYPVAVDVGCGPEVMSTVFLAPYFDKVLGSHYSLKPFHRRQLCNTNTSGYSITLVEL</sequence>
<organism evidence="1 2">
    <name type="scientific">Bugula neritina</name>
    <name type="common">Brown bryozoan</name>
    <name type="synonym">Sertularia neritina</name>
    <dbReference type="NCBI Taxonomy" id="10212"/>
    <lineage>
        <taxon>Eukaryota</taxon>
        <taxon>Metazoa</taxon>
        <taxon>Spiralia</taxon>
        <taxon>Lophotrochozoa</taxon>
        <taxon>Bryozoa</taxon>
        <taxon>Gymnolaemata</taxon>
        <taxon>Cheilostomatida</taxon>
        <taxon>Flustrina</taxon>
        <taxon>Buguloidea</taxon>
        <taxon>Bugulidae</taxon>
        <taxon>Bugula</taxon>
    </lineage>
</organism>
<accession>A0A7J7KCF6</accession>
<protein>
    <submittedName>
        <fullName evidence="1">Uncharacterized protein</fullName>
    </submittedName>
</protein>
<dbReference type="OrthoDB" id="10250660at2759"/>
<proteinExistence type="predicted"/>
<evidence type="ECO:0000313" key="1">
    <source>
        <dbReference type="EMBL" id="KAF6035624.1"/>
    </source>
</evidence>
<dbReference type="EMBL" id="VXIV02000851">
    <property type="protein sequence ID" value="KAF6035624.1"/>
    <property type="molecule type" value="Genomic_DNA"/>
</dbReference>
<evidence type="ECO:0000313" key="2">
    <source>
        <dbReference type="Proteomes" id="UP000593567"/>
    </source>
</evidence>
<dbReference type="Proteomes" id="UP000593567">
    <property type="component" value="Unassembled WGS sequence"/>
</dbReference>
<comment type="caution">
    <text evidence="1">The sequence shown here is derived from an EMBL/GenBank/DDBJ whole genome shotgun (WGS) entry which is preliminary data.</text>
</comment>
<keyword evidence="2" id="KW-1185">Reference proteome</keyword>
<name>A0A7J7KCF6_BUGNE</name>
<dbReference type="AlphaFoldDB" id="A0A7J7KCF6"/>
<reference evidence="1" key="1">
    <citation type="submission" date="2020-06" db="EMBL/GenBank/DDBJ databases">
        <title>Draft genome of Bugula neritina, a colonial animal packing powerful symbionts and potential medicines.</title>
        <authorList>
            <person name="Rayko M."/>
        </authorList>
    </citation>
    <scope>NUCLEOTIDE SEQUENCE [LARGE SCALE GENOMIC DNA]</scope>
    <source>
        <strain evidence="1">Kwan_BN1</strain>
    </source>
</reference>
<gene>
    <name evidence="1" type="ORF">EB796_006064</name>
</gene>